<protein>
    <submittedName>
        <fullName evidence="3">Uncharacterized protein</fullName>
    </submittedName>
</protein>
<evidence type="ECO:0000313" key="3">
    <source>
        <dbReference type="EMBL" id="HAT1588479.1"/>
    </source>
</evidence>
<dbReference type="EMBL" id="DACSDU010000032">
    <property type="protein sequence ID" value="HAT1588479.1"/>
    <property type="molecule type" value="Genomic_DNA"/>
</dbReference>
<name>A0A8H9NZM7_9ENTR</name>
<dbReference type="Proteomes" id="UP000864563">
    <property type="component" value="Unassembled WGS sequence"/>
</dbReference>
<reference evidence="3" key="1">
    <citation type="journal article" date="2018" name="Genome Biol.">
        <title>SKESA: strategic k-mer extension for scrupulous assemblies.</title>
        <authorList>
            <person name="Souvorov A."/>
            <person name="Agarwala R."/>
            <person name="Lipman D.J."/>
        </authorList>
    </citation>
    <scope>NUCLEOTIDE SEQUENCE</scope>
    <source>
        <strain evidence="3">YDC697-2</strain>
    </source>
</reference>
<feature type="transmembrane region" description="Helical" evidence="2">
    <location>
        <begin position="12"/>
        <end position="35"/>
    </location>
</feature>
<keyword evidence="2" id="KW-0812">Transmembrane</keyword>
<proteinExistence type="predicted"/>
<keyword evidence="2" id="KW-0472">Membrane</keyword>
<gene>
    <name evidence="3" type="ORF">I8Y00_004884</name>
</gene>
<feature type="region of interest" description="Disordered" evidence="1">
    <location>
        <begin position="111"/>
        <end position="137"/>
    </location>
</feature>
<reference evidence="3" key="2">
    <citation type="submission" date="2020-11" db="EMBL/GenBank/DDBJ databases">
        <authorList>
            <consortium name="NCBI Pathogen Detection Project"/>
        </authorList>
    </citation>
    <scope>NUCLEOTIDE SEQUENCE</scope>
    <source>
        <strain evidence="3">YDC697-2</strain>
    </source>
</reference>
<evidence type="ECO:0000256" key="2">
    <source>
        <dbReference type="SAM" id="Phobius"/>
    </source>
</evidence>
<comment type="caution">
    <text evidence="3">The sequence shown here is derived from an EMBL/GenBank/DDBJ whole genome shotgun (WGS) entry which is preliminary data.</text>
</comment>
<sequence>MRFLIINKHITGTFLFTLIMLIYGGDISAAIIEHAPLIQWLTTNNVNNSYLGVDFSLLPTVMVITVVFLLSSAIYYVITLVNDVWEYFSTPPASLEEKKLHDSVEMNCTTINESEKTEPTLGNLNQEESDAKKEIKQ</sequence>
<evidence type="ECO:0000256" key="1">
    <source>
        <dbReference type="SAM" id="MobiDB-lite"/>
    </source>
</evidence>
<organism evidence="3">
    <name type="scientific">Citrobacter farmeri</name>
    <dbReference type="NCBI Taxonomy" id="67824"/>
    <lineage>
        <taxon>Bacteria</taxon>
        <taxon>Pseudomonadati</taxon>
        <taxon>Pseudomonadota</taxon>
        <taxon>Gammaproteobacteria</taxon>
        <taxon>Enterobacterales</taxon>
        <taxon>Enterobacteriaceae</taxon>
        <taxon>Citrobacter</taxon>
    </lineage>
</organism>
<accession>A0A8H9NZM7</accession>
<keyword evidence="2" id="KW-1133">Transmembrane helix</keyword>
<dbReference type="RefSeq" id="WP_049001237.1">
    <property type="nucleotide sequence ID" value="NZ_JAAMQE010000005.1"/>
</dbReference>
<feature type="transmembrane region" description="Helical" evidence="2">
    <location>
        <begin position="55"/>
        <end position="78"/>
    </location>
</feature>
<dbReference type="AlphaFoldDB" id="A0A8H9NZM7"/>